<feature type="transmembrane region" description="Helical" evidence="5">
    <location>
        <begin position="48"/>
        <end position="66"/>
    </location>
</feature>
<keyword evidence="3 5" id="KW-1133">Transmembrane helix</keyword>
<keyword evidence="8" id="KW-1185">Reference proteome</keyword>
<dbReference type="EMBL" id="PIPZ01000001">
    <property type="protein sequence ID" value="RUO61206.1"/>
    <property type="molecule type" value="Genomic_DNA"/>
</dbReference>
<evidence type="ECO:0000256" key="2">
    <source>
        <dbReference type="ARBA" id="ARBA00022692"/>
    </source>
</evidence>
<dbReference type="OrthoDB" id="6118712at2"/>
<evidence type="ECO:0000259" key="6">
    <source>
        <dbReference type="Pfam" id="PF01957"/>
    </source>
</evidence>
<organism evidence="7 8">
    <name type="scientific">Pseudidiomarina marina</name>
    <dbReference type="NCBI Taxonomy" id="502366"/>
    <lineage>
        <taxon>Bacteria</taxon>
        <taxon>Pseudomonadati</taxon>
        <taxon>Pseudomonadota</taxon>
        <taxon>Gammaproteobacteria</taxon>
        <taxon>Alteromonadales</taxon>
        <taxon>Idiomarinaceae</taxon>
        <taxon>Pseudidiomarina</taxon>
    </lineage>
</organism>
<feature type="transmembrane region" description="Helical" evidence="5">
    <location>
        <begin position="7"/>
        <end position="36"/>
    </location>
</feature>
<gene>
    <name evidence="7" type="ORF">CWI76_02775</name>
</gene>
<name>A0A432YJV2_9GAMM</name>
<comment type="caution">
    <text evidence="7">The sequence shown here is derived from an EMBL/GenBank/DDBJ whole genome shotgun (WGS) entry which is preliminary data.</text>
</comment>
<feature type="domain" description="NfeD-like C-terminal" evidence="6">
    <location>
        <begin position="89"/>
        <end position="144"/>
    </location>
</feature>
<sequence length="159" mass="17346">MSIALIWILVGVVLIISELLLTSVVAVFLGIGAIVTGLLVHWGLIDDLAIQFAVFGIVSLVTLLLARGRIKRWFTGYTADEDETRPNFQRDIGARVTVVKAFNHGAGRVVLNGVQWDAFSEDDLQVGDTAWVVANEGIQLTVQKERLTARNQTKGSDNS</sequence>
<evidence type="ECO:0000313" key="8">
    <source>
        <dbReference type="Proteomes" id="UP000288127"/>
    </source>
</evidence>
<evidence type="ECO:0000256" key="4">
    <source>
        <dbReference type="ARBA" id="ARBA00023136"/>
    </source>
</evidence>
<evidence type="ECO:0000256" key="1">
    <source>
        <dbReference type="ARBA" id="ARBA00004141"/>
    </source>
</evidence>
<dbReference type="Pfam" id="PF01957">
    <property type="entry name" value="NfeD"/>
    <property type="match status" value="1"/>
</dbReference>
<dbReference type="InterPro" id="IPR002810">
    <property type="entry name" value="NfeD-like_C"/>
</dbReference>
<evidence type="ECO:0000256" key="3">
    <source>
        <dbReference type="ARBA" id="ARBA00022989"/>
    </source>
</evidence>
<dbReference type="PANTHER" id="PTHR33507">
    <property type="entry name" value="INNER MEMBRANE PROTEIN YBBJ"/>
    <property type="match status" value="1"/>
</dbReference>
<dbReference type="SUPFAM" id="SSF141322">
    <property type="entry name" value="NfeD domain-like"/>
    <property type="match status" value="1"/>
</dbReference>
<evidence type="ECO:0000256" key="5">
    <source>
        <dbReference type="SAM" id="Phobius"/>
    </source>
</evidence>
<reference evidence="8" key="1">
    <citation type="journal article" date="2018" name="Front. Microbiol.">
        <title>Genome-Based Analysis Reveals the Taxonomy and Diversity of the Family Idiomarinaceae.</title>
        <authorList>
            <person name="Liu Y."/>
            <person name="Lai Q."/>
            <person name="Shao Z."/>
        </authorList>
    </citation>
    <scope>NUCLEOTIDE SEQUENCE [LARGE SCALE GENOMIC DNA]</scope>
    <source>
        <strain evidence="8">PIM1</strain>
    </source>
</reference>
<dbReference type="GO" id="GO:0005886">
    <property type="term" value="C:plasma membrane"/>
    <property type="evidence" value="ECO:0007669"/>
    <property type="project" value="TreeGrafter"/>
</dbReference>
<evidence type="ECO:0000313" key="7">
    <source>
        <dbReference type="EMBL" id="RUO61206.1"/>
    </source>
</evidence>
<dbReference type="PANTHER" id="PTHR33507:SF3">
    <property type="entry name" value="INNER MEMBRANE PROTEIN YBBJ"/>
    <property type="match status" value="1"/>
</dbReference>
<dbReference type="Gene3D" id="2.40.50.140">
    <property type="entry name" value="Nucleic acid-binding proteins"/>
    <property type="match status" value="1"/>
</dbReference>
<protein>
    <submittedName>
        <fullName evidence="7">Peptidase</fullName>
    </submittedName>
</protein>
<keyword evidence="2 5" id="KW-0812">Transmembrane</keyword>
<dbReference type="InterPro" id="IPR012340">
    <property type="entry name" value="NA-bd_OB-fold"/>
</dbReference>
<accession>A0A432YJV2</accession>
<dbReference type="InterPro" id="IPR052165">
    <property type="entry name" value="Membrane_assoc_protease"/>
</dbReference>
<proteinExistence type="predicted"/>
<comment type="subcellular location">
    <subcellularLocation>
        <location evidence="1">Membrane</location>
        <topology evidence="1">Multi-pass membrane protein</topology>
    </subcellularLocation>
</comment>
<dbReference type="AlphaFoldDB" id="A0A432YJV2"/>
<dbReference type="Proteomes" id="UP000288127">
    <property type="component" value="Unassembled WGS sequence"/>
</dbReference>
<dbReference type="RefSeq" id="WP_126758834.1">
    <property type="nucleotide sequence ID" value="NZ_CP085233.1"/>
</dbReference>
<keyword evidence="4 5" id="KW-0472">Membrane</keyword>